<dbReference type="PANTHER" id="PTHR47186">
    <property type="entry name" value="LEUCINE-RICH REPEAT-CONTAINING PROTEIN 57"/>
    <property type="match status" value="1"/>
</dbReference>
<evidence type="ECO:0000256" key="1">
    <source>
        <dbReference type="ARBA" id="ARBA00022737"/>
    </source>
</evidence>
<gene>
    <name evidence="3" type="ORF">EJB05_40808</name>
</gene>
<dbReference type="EMBL" id="RWGY01000035">
    <property type="protein sequence ID" value="TVU13271.1"/>
    <property type="molecule type" value="Genomic_DNA"/>
</dbReference>
<reference evidence="3 4" key="1">
    <citation type="journal article" date="2019" name="Sci. Rep.">
        <title>A high-quality genome of Eragrostis curvula grass provides insights into Poaceae evolution and supports new strategies to enhance forage quality.</title>
        <authorList>
            <person name="Carballo J."/>
            <person name="Santos B.A.C.M."/>
            <person name="Zappacosta D."/>
            <person name="Garbus I."/>
            <person name="Selva J.P."/>
            <person name="Gallo C.A."/>
            <person name="Diaz A."/>
            <person name="Albertini E."/>
            <person name="Caccamo M."/>
            <person name="Echenique V."/>
        </authorList>
    </citation>
    <scope>NUCLEOTIDE SEQUENCE [LARGE SCALE GENOMIC DNA]</scope>
    <source>
        <strain evidence="4">cv. Victoria</strain>
        <tissue evidence="3">Leaf</tissue>
    </source>
</reference>
<evidence type="ECO:0000313" key="4">
    <source>
        <dbReference type="Proteomes" id="UP000324897"/>
    </source>
</evidence>
<dbReference type="Gramene" id="TVU13271">
    <property type="protein sequence ID" value="TVU13271"/>
    <property type="gene ID" value="EJB05_40808"/>
</dbReference>
<feature type="non-terminal residue" evidence="3">
    <location>
        <position position="1"/>
    </location>
</feature>
<dbReference type="InterPro" id="IPR055414">
    <property type="entry name" value="LRR_R13L4/SHOC2-like"/>
</dbReference>
<dbReference type="InterPro" id="IPR032675">
    <property type="entry name" value="LRR_dom_sf"/>
</dbReference>
<dbReference type="AlphaFoldDB" id="A0A5J9TRD2"/>
<dbReference type="Proteomes" id="UP000324897">
    <property type="component" value="Unassembled WGS sequence"/>
</dbReference>
<protein>
    <recommendedName>
        <fullName evidence="2">Disease resistance R13L4/SHOC-2-like LRR domain-containing protein</fullName>
    </recommendedName>
</protein>
<evidence type="ECO:0000313" key="3">
    <source>
        <dbReference type="EMBL" id="TVU13271.1"/>
    </source>
</evidence>
<organism evidence="3 4">
    <name type="scientific">Eragrostis curvula</name>
    <name type="common">weeping love grass</name>
    <dbReference type="NCBI Taxonomy" id="38414"/>
    <lineage>
        <taxon>Eukaryota</taxon>
        <taxon>Viridiplantae</taxon>
        <taxon>Streptophyta</taxon>
        <taxon>Embryophyta</taxon>
        <taxon>Tracheophyta</taxon>
        <taxon>Spermatophyta</taxon>
        <taxon>Magnoliopsida</taxon>
        <taxon>Liliopsida</taxon>
        <taxon>Poales</taxon>
        <taxon>Poaceae</taxon>
        <taxon>PACMAD clade</taxon>
        <taxon>Chloridoideae</taxon>
        <taxon>Eragrostideae</taxon>
        <taxon>Eragrostidinae</taxon>
        <taxon>Eragrostis</taxon>
    </lineage>
</organism>
<keyword evidence="1" id="KW-0677">Repeat</keyword>
<dbReference type="Pfam" id="PF23598">
    <property type="entry name" value="LRR_14"/>
    <property type="match status" value="2"/>
</dbReference>
<evidence type="ECO:0000259" key="2">
    <source>
        <dbReference type="Pfam" id="PF23598"/>
    </source>
</evidence>
<name>A0A5J9TRD2_9POAL</name>
<feature type="domain" description="Disease resistance R13L4/SHOC-2-like LRR" evidence="2">
    <location>
        <begin position="5"/>
        <end position="115"/>
    </location>
</feature>
<feature type="domain" description="Disease resistance R13L4/SHOC-2-like LRR" evidence="2">
    <location>
        <begin position="169"/>
        <end position="324"/>
    </location>
</feature>
<proteinExistence type="predicted"/>
<comment type="caution">
    <text evidence="3">The sequence shown here is derived from an EMBL/GenBank/DDBJ whole genome shotgun (WGS) entry which is preliminary data.</text>
</comment>
<keyword evidence="4" id="KW-1185">Reference proteome</keyword>
<dbReference type="OrthoDB" id="680011at2759"/>
<dbReference type="PANTHER" id="PTHR47186:SF57">
    <property type="entry name" value="OS02G0478300 PROTEIN"/>
    <property type="match status" value="1"/>
</dbReference>
<dbReference type="SUPFAM" id="SSF52058">
    <property type="entry name" value="L domain-like"/>
    <property type="match status" value="1"/>
</dbReference>
<accession>A0A5J9TRD2</accession>
<sequence>MDWSHVRSLTLFGERPIEHAPPLCSPQLMMLRALDLEHADFKVTQKELNNIGLLRHLKYMTIRHARGSSPYIYELPRSIEKLQGLQVLDMGYNSISTLPTEICKLQSLRIIRCTSNRYYNYFDSSEPMKFFKHSLCLPIIFTPLVDFEERNLKIAELHMGYSKCWSKTTGVKVPIGIGKLKELHTLEMVDLKRTSGKAIGELGELSKLRKLSKEQPRKKCMTLRKAIEKLSSLGSLRIEAASSCGTVEWLDSVSSPSPAEVSQLGGIKVDWFRNLTQLVKLRPYLSELEEGKAGVKKKKKKKKEEGKAVEILGALPNLMLLHFSWRRLLGRN</sequence>
<dbReference type="Gene3D" id="3.80.10.10">
    <property type="entry name" value="Ribonuclease Inhibitor"/>
    <property type="match status" value="1"/>
</dbReference>